<comment type="caution">
    <text evidence="2">The sequence shown here is derived from an EMBL/GenBank/DDBJ whole genome shotgun (WGS) entry which is preliminary data.</text>
</comment>
<dbReference type="Proteomes" id="UP001152049">
    <property type="component" value="Unassembled WGS sequence"/>
</dbReference>
<evidence type="ECO:0000313" key="2">
    <source>
        <dbReference type="EMBL" id="KAJ4254390.1"/>
    </source>
</evidence>
<dbReference type="EMBL" id="JAOQAZ010000022">
    <property type="protein sequence ID" value="KAJ4254390.1"/>
    <property type="molecule type" value="Genomic_DNA"/>
</dbReference>
<sequence>MTTPPPKVFPGLSALQDRSLSFWKPILLLPTTPAKIARRHRFAKDLQKKIQTWRPHFVLNSAHVAVVLTVPLDALEQNGWLSFQDHTPIALERKLNDLLSLVKHFLQGSAAALQSGVTSHSSAEDALRRRSDRDACAVTGTKDPNICHIIPFAWNDTQVAIERTMSVIDGCHGLFSLRWIEEYGPLLARCGSPGSSDKAWNMLCLNKQLWSLWSKGYFSFQWLGTAAFPNDASMKTVTLQFNWMVRDKRNPLRAMNLHGENNDFMEMVERVGEFQTEGNPAQVPGIEMSVKSGDIIYIEIPSARSGRFVAMMNFHWSCVKIAGMSGAANSPEFLPDHADWNEVDRALITEDWLAEQAQEVISLSDTSLF</sequence>
<dbReference type="AlphaFoldDB" id="A0A9W8RTV5"/>
<dbReference type="Pfam" id="PF13391">
    <property type="entry name" value="HNH_2"/>
    <property type="match status" value="1"/>
</dbReference>
<reference evidence="2" key="1">
    <citation type="submission" date="2022-09" db="EMBL/GenBank/DDBJ databases">
        <title>Fusarium specimens isolated from Avocado Roots.</title>
        <authorList>
            <person name="Stajich J."/>
            <person name="Roper C."/>
            <person name="Heimlech-Rivalta G."/>
        </authorList>
    </citation>
    <scope>NUCLEOTIDE SEQUENCE</scope>
    <source>
        <strain evidence="2">CF00136</strain>
    </source>
</reference>
<protein>
    <recommendedName>
        <fullName evidence="1">HNH nuclease domain-containing protein</fullName>
    </recommendedName>
</protein>
<evidence type="ECO:0000259" key="1">
    <source>
        <dbReference type="Pfam" id="PF13391"/>
    </source>
</evidence>
<feature type="domain" description="HNH nuclease" evidence="1">
    <location>
        <begin position="136"/>
        <end position="221"/>
    </location>
</feature>
<proteinExistence type="predicted"/>
<dbReference type="InterPro" id="IPR003615">
    <property type="entry name" value="HNH_nuc"/>
</dbReference>
<keyword evidence="3" id="KW-1185">Reference proteome</keyword>
<gene>
    <name evidence="2" type="ORF">NW762_009985</name>
</gene>
<accession>A0A9W8RTV5</accession>
<evidence type="ECO:0000313" key="3">
    <source>
        <dbReference type="Proteomes" id="UP001152049"/>
    </source>
</evidence>
<dbReference type="OrthoDB" id="5416097at2759"/>
<name>A0A9W8RTV5_9HYPO</name>
<organism evidence="2 3">
    <name type="scientific">Fusarium torreyae</name>
    <dbReference type="NCBI Taxonomy" id="1237075"/>
    <lineage>
        <taxon>Eukaryota</taxon>
        <taxon>Fungi</taxon>
        <taxon>Dikarya</taxon>
        <taxon>Ascomycota</taxon>
        <taxon>Pezizomycotina</taxon>
        <taxon>Sordariomycetes</taxon>
        <taxon>Hypocreomycetidae</taxon>
        <taxon>Hypocreales</taxon>
        <taxon>Nectriaceae</taxon>
        <taxon>Fusarium</taxon>
    </lineage>
</organism>